<keyword evidence="4 7" id="KW-1133">Transmembrane helix</keyword>
<dbReference type="CDD" id="cd17325">
    <property type="entry name" value="MFS_MdtG_SLC18_like"/>
    <property type="match status" value="1"/>
</dbReference>
<keyword evidence="5 7" id="KW-0472">Membrane</keyword>
<dbReference type="InterPro" id="IPR036259">
    <property type="entry name" value="MFS_trans_sf"/>
</dbReference>
<feature type="region of interest" description="Disordered" evidence="6">
    <location>
        <begin position="239"/>
        <end position="271"/>
    </location>
</feature>
<dbReference type="PANTHER" id="PTHR23506">
    <property type="entry name" value="GH10249P"/>
    <property type="match status" value="1"/>
</dbReference>
<feature type="transmembrane region" description="Helical" evidence="7">
    <location>
        <begin position="322"/>
        <end position="341"/>
    </location>
</feature>
<evidence type="ECO:0000313" key="9">
    <source>
        <dbReference type="EMBL" id="CAF9910098.1"/>
    </source>
</evidence>
<dbReference type="SUPFAM" id="SSF103473">
    <property type="entry name" value="MFS general substrate transporter"/>
    <property type="match status" value="1"/>
</dbReference>
<feature type="transmembrane region" description="Helical" evidence="7">
    <location>
        <begin position="426"/>
        <end position="444"/>
    </location>
</feature>
<feature type="domain" description="Major facilitator superfamily (MFS) profile" evidence="8">
    <location>
        <begin position="1"/>
        <end position="482"/>
    </location>
</feature>
<feature type="transmembrane region" description="Helical" evidence="7">
    <location>
        <begin position="375"/>
        <end position="405"/>
    </location>
</feature>
<dbReference type="Gene3D" id="1.20.1250.20">
    <property type="entry name" value="MFS general substrate transporter like domains"/>
    <property type="match status" value="1"/>
</dbReference>
<protein>
    <recommendedName>
        <fullName evidence="8">Major facilitator superfamily (MFS) profile domain-containing protein</fullName>
    </recommendedName>
</protein>
<name>A0A8H3ER38_9LECA</name>
<feature type="transmembrane region" description="Helical" evidence="7">
    <location>
        <begin position="456"/>
        <end position="476"/>
    </location>
</feature>
<evidence type="ECO:0000313" key="10">
    <source>
        <dbReference type="Proteomes" id="UP000664521"/>
    </source>
</evidence>
<dbReference type="Proteomes" id="UP000664521">
    <property type="component" value="Unassembled WGS sequence"/>
</dbReference>
<dbReference type="InterPro" id="IPR020846">
    <property type="entry name" value="MFS_dom"/>
</dbReference>
<keyword evidence="3 7" id="KW-0812">Transmembrane</keyword>
<dbReference type="InterPro" id="IPR050930">
    <property type="entry name" value="MFS_Vesicular_Transporter"/>
</dbReference>
<dbReference type="PANTHER" id="PTHR23506:SF23">
    <property type="entry name" value="GH10249P"/>
    <property type="match status" value="1"/>
</dbReference>
<dbReference type="GO" id="GO:0016020">
    <property type="term" value="C:membrane"/>
    <property type="evidence" value="ECO:0007669"/>
    <property type="project" value="UniProtKB-SubCell"/>
</dbReference>
<organism evidence="9 10">
    <name type="scientific">Heterodermia speciosa</name>
    <dbReference type="NCBI Taxonomy" id="116794"/>
    <lineage>
        <taxon>Eukaryota</taxon>
        <taxon>Fungi</taxon>
        <taxon>Dikarya</taxon>
        <taxon>Ascomycota</taxon>
        <taxon>Pezizomycotina</taxon>
        <taxon>Lecanoromycetes</taxon>
        <taxon>OSLEUM clade</taxon>
        <taxon>Lecanoromycetidae</taxon>
        <taxon>Caliciales</taxon>
        <taxon>Physciaceae</taxon>
        <taxon>Heterodermia</taxon>
    </lineage>
</organism>
<evidence type="ECO:0000256" key="2">
    <source>
        <dbReference type="ARBA" id="ARBA00022448"/>
    </source>
</evidence>
<dbReference type="Pfam" id="PF07690">
    <property type="entry name" value="MFS_1"/>
    <property type="match status" value="1"/>
</dbReference>
<feature type="transmembrane region" description="Helical" evidence="7">
    <location>
        <begin position="350"/>
        <end position="369"/>
    </location>
</feature>
<dbReference type="Gene3D" id="1.20.1720.10">
    <property type="entry name" value="Multidrug resistance protein D"/>
    <property type="match status" value="1"/>
</dbReference>
<comment type="subcellular location">
    <subcellularLocation>
        <location evidence="1">Membrane</location>
        <topology evidence="1">Multi-pass membrane protein</topology>
    </subcellularLocation>
</comment>
<dbReference type="EMBL" id="CAJPDS010000008">
    <property type="protein sequence ID" value="CAF9910098.1"/>
    <property type="molecule type" value="Genomic_DNA"/>
</dbReference>
<evidence type="ECO:0000256" key="5">
    <source>
        <dbReference type="ARBA" id="ARBA00023136"/>
    </source>
</evidence>
<feature type="transmembrane region" description="Helical" evidence="7">
    <location>
        <begin position="76"/>
        <end position="94"/>
    </location>
</feature>
<reference evidence="9" key="1">
    <citation type="submission" date="2021-03" db="EMBL/GenBank/DDBJ databases">
        <authorList>
            <person name="Tagirdzhanova G."/>
        </authorList>
    </citation>
    <scope>NUCLEOTIDE SEQUENCE</scope>
</reference>
<dbReference type="OrthoDB" id="2013972at2759"/>
<dbReference type="GO" id="GO:0022857">
    <property type="term" value="F:transmembrane transporter activity"/>
    <property type="evidence" value="ECO:0007669"/>
    <property type="project" value="InterPro"/>
</dbReference>
<keyword evidence="10" id="KW-1185">Reference proteome</keyword>
<feature type="transmembrane region" description="Helical" evidence="7">
    <location>
        <begin position="160"/>
        <end position="180"/>
    </location>
</feature>
<dbReference type="PROSITE" id="PS50850">
    <property type="entry name" value="MFS"/>
    <property type="match status" value="1"/>
</dbReference>
<gene>
    <name evidence="9" type="ORF">HETSPECPRED_009608</name>
</gene>
<keyword evidence="2" id="KW-0813">Transport</keyword>
<proteinExistence type="predicted"/>
<evidence type="ECO:0000256" key="4">
    <source>
        <dbReference type="ARBA" id="ARBA00022989"/>
    </source>
</evidence>
<evidence type="ECO:0000256" key="3">
    <source>
        <dbReference type="ARBA" id="ARBA00022692"/>
    </source>
</evidence>
<evidence type="ECO:0000256" key="7">
    <source>
        <dbReference type="SAM" id="Phobius"/>
    </source>
</evidence>
<evidence type="ECO:0000259" key="8">
    <source>
        <dbReference type="PROSITE" id="PS50850"/>
    </source>
</evidence>
<feature type="transmembrane region" description="Helical" evidence="7">
    <location>
        <begin position="45"/>
        <end position="64"/>
    </location>
</feature>
<comment type="caution">
    <text evidence="9">The sequence shown here is derived from an EMBL/GenBank/DDBJ whole genome shotgun (WGS) entry which is preliminary data.</text>
</comment>
<dbReference type="PRINTS" id="PR01036">
    <property type="entry name" value="TCRTETB"/>
</dbReference>
<dbReference type="AlphaFoldDB" id="A0A8H3ER38"/>
<evidence type="ECO:0000256" key="6">
    <source>
        <dbReference type="SAM" id="MobiDB-lite"/>
    </source>
</evidence>
<sequence>MVRLERDDPCANILTWNDYQGLVIPILPFALGEIASVHEQDLQRWTSILLAAYGAGAIIGAPVTSSWADRAGSRRTVFYSGLMALAASMVAFSIGRSMIILIAGRFIQGASAASVNSVGLAIAADAFTNHGTGLLMGVIELSMAMGTVSGPVVGGLVYHYYGYGSVFLSAYILIALDLAFRLLMLERNREDCLDPLDRNHQARIENPRYVDYSQNGNIDKTSSVATSYATYGAVLNDSSSVTDVTTPSASSSVTSAPDAVQEPLSDTSPEPQHSPMIELLLMPRMQVCLLGDFIYNIIINGLESNLPLQIKIVFGYNSKEVALVLLMLAIPSLGGPVAGYLGEKFGPRRLVVFGFAGMALLLVSLRIMAQPNFDQVALLCALLLMIGGCLTVIITPIFMDVTYLVDERAAKLEHCGLRPKKPYAQAYALMSIACACGFLCGPLLGGLVEYVGWSSWTFGAGLLSALTCVPCLLFLGGKPELGHRDR</sequence>
<evidence type="ECO:0000256" key="1">
    <source>
        <dbReference type="ARBA" id="ARBA00004141"/>
    </source>
</evidence>
<accession>A0A8H3ER38</accession>
<dbReference type="InterPro" id="IPR011701">
    <property type="entry name" value="MFS"/>
</dbReference>
<feature type="compositionally biased region" description="Low complexity" evidence="6">
    <location>
        <begin position="239"/>
        <end position="260"/>
    </location>
</feature>